<dbReference type="Proteomes" id="UP000232722">
    <property type="component" value="Unassembled WGS sequence"/>
</dbReference>
<dbReference type="AlphaFoldDB" id="A0A2N0PR23"/>
<protein>
    <submittedName>
        <fullName evidence="2">Uncharacterized protein</fullName>
    </submittedName>
</protein>
<evidence type="ECO:0000313" key="3">
    <source>
        <dbReference type="Proteomes" id="UP000232722"/>
    </source>
</evidence>
<feature type="compositionally biased region" description="Basic and acidic residues" evidence="1">
    <location>
        <begin position="95"/>
        <end position="104"/>
    </location>
</feature>
<dbReference type="EMBL" id="LLXJ01000476">
    <property type="protein sequence ID" value="PKC09239.1"/>
    <property type="molecule type" value="Genomic_DNA"/>
</dbReference>
<organism evidence="2 3">
    <name type="scientific">Rhizophagus irregularis</name>
    <dbReference type="NCBI Taxonomy" id="588596"/>
    <lineage>
        <taxon>Eukaryota</taxon>
        <taxon>Fungi</taxon>
        <taxon>Fungi incertae sedis</taxon>
        <taxon>Mucoromycota</taxon>
        <taxon>Glomeromycotina</taxon>
        <taxon>Glomeromycetes</taxon>
        <taxon>Glomerales</taxon>
        <taxon>Glomeraceae</taxon>
        <taxon>Rhizophagus</taxon>
    </lineage>
</organism>
<name>A0A2N0PR23_9GLOM</name>
<dbReference type="VEuPathDB" id="FungiDB:FUN_018032"/>
<comment type="caution">
    <text evidence="2">The sequence shown here is derived from an EMBL/GenBank/DDBJ whole genome shotgun (WGS) entry which is preliminary data.</text>
</comment>
<evidence type="ECO:0000256" key="1">
    <source>
        <dbReference type="SAM" id="MobiDB-lite"/>
    </source>
</evidence>
<sequence length="328" mass="37463">MTATLRSNVHSRFLAPASLSVNDYFKKTNAQDWKLKHYLNYRLENENIIPTWTAVYNDWSQAHRGKNILLSDLLETTNKKRSQEDNYDNEAGPSNEKRSRHEDSSYEGTYQDEPQTPEYLFEIYDQDEEIKVMDARPLLWRIIDLSYSEVAPSTLSQSDQEGIRTLISFALQIGQTNEFTVLAPSAERCLRSLAKINILEFTRNACFKISTFSLNQLFSLALTALWIGTCSGETVPRASRDRRKKAMNASSDAEGPLPTTLQGNKYIVVATEYLTKWPEARALSNVKATSVRHDLAKDMTWGREFSLCERAGSKIENNRKILDNTLKV</sequence>
<reference evidence="2 3" key="2">
    <citation type="submission" date="2017-09" db="EMBL/GenBank/DDBJ databases">
        <title>Extensive intraspecific genome diversity in a model arbuscular mycorrhizal fungus.</title>
        <authorList>
            <person name="Chen E.C."/>
            <person name="Morin E."/>
            <person name="Beaudet D."/>
            <person name="Noel J."/>
            <person name="Ndikumana S."/>
            <person name="Charron P."/>
            <person name="St-Onge C."/>
            <person name="Giorgi J."/>
            <person name="Grigoriev I.V."/>
            <person name="Roux C."/>
            <person name="Martin F.M."/>
            <person name="Corradi N."/>
        </authorList>
    </citation>
    <scope>NUCLEOTIDE SEQUENCE [LARGE SCALE GENOMIC DNA]</scope>
    <source>
        <strain evidence="2 3">A5</strain>
    </source>
</reference>
<gene>
    <name evidence="2" type="ORF">RhiirA5_415911</name>
</gene>
<dbReference type="VEuPathDB" id="FungiDB:RhiirA1_529333"/>
<reference evidence="2 3" key="1">
    <citation type="submission" date="2016-04" db="EMBL/GenBank/DDBJ databases">
        <title>Genome analyses suggest a sexual origin of heterokaryosis in a supposedly ancient asexual fungus.</title>
        <authorList>
            <person name="Ropars J."/>
            <person name="Sedzielewska K."/>
            <person name="Noel J."/>
            <person name="Charron P."/>
            <person name="Farinelli L."/>
            <person name="Marton T."/>
            <person name="Kruger M."/>
            <person name="Pelin A."/>
            <person name="Brachmann A."/>
            <person name="Corradi N."/>
        </authorList>
    </citation>
    <scope>NUCLEOTIDE SEQUENCE [LARGE SCALE GENOMIC DNA]</scope>
    <source>
        <strain evidence="2 3">A5</strain>
    </source>
</reference>
<dbReference type="VEuPathDB" id="FungiDB:RhiirFUN_019448"/>
<dbReference type="VEuPathDB" id="FungiDB:RhiirFUN_019447"/>
<evidence type="ECO:0000313" key="2">
    <source>
        <dbReference type="EMBL" id="PKC09239.1"/>
    </source>
</evidence>
<dbReference type="VEuPathDB" id="FungiDB:FUN_018031"/>
<proteinExistence type="predicted"/>
<feature type="region of interest" description="Disordered" evidence="1">
    <location>
        <begin position="80"/>
        <end position="112"/>
    </location>
</feature>
<accession>A0A2N0PR23</accession>